<keyword evidence="2" id="KW-1185">Reference proteome</keyword>
<accession>A0A9N8DNL5</accession>
<comment type="caution">
    <text evidence="1">The sequence shown here is derived from an EMBL/GenBank/DDBJ whole genome shotgun (WGS) entry which is preliminary data.</text>
</comment>
<dbReference type="AlphaFoldDB" id="A0A9N8DNL5"/>
<name>A0A9N8DNL5_9STRA</name>
<sequence>MAYAGDRLRITAPKRSIKQFERGESVTVAHPHEHLRALAACTTHGATFHQTKGDMINSDEFFQSKMMEQRDADIKALKQKKENTMALQKAKDEADAIIAEKGEPTTENMKEFSATELDILHKYKFGKKGQGKKADVLKAYLEAPPPLKIVPWSPEDEEELRRLETDEIPLEDTALATAVHQQAAAVGNNINMLSLDERRKLMGTIGASLEEVKEVVVV</sequence>
<organism evidence="1 2">
    <name type="scientific">Seminavis robusta</name>
    <dbReference type="NCBI Taxonomy" id="568900"/>
    <lineage>
        <taxon>Eukaryota</taxon>
        <taxon>Sar</taxon>
        <taxon>Stramenopiles</taxon>
        <taxon>Ochrophyta</taxon>
        <taxon>Bacillariophyta</taxon>
        <taxon>Bacillariophyceae</taxon>
        <taxon>Bacillariophycidae</taxon>
        <taxon>Naviculales</taxon>
        <taxon>Naviculaceae</taxon>
        <taxon>Seminavis</taxon>
    </lineage>
</organism>
<proteinExistence type="predicted"/>
<evidence type="ECO:0000313" key="1">
    <source>
        <dbReference type="EMBL" id="CAB9503999.1"/>
    </source>
</evidence>
<protein>
    <submittedName>
        <fullName evidence="1">Uncharacterized protein</fullName>
    </submittedName>
</protein>
<gene>
    <name evidence="1" type="ORF">SEMRO_182_G079510.1</name>
</gene>
<reference evidence="1" key="1">
    <citation type="submission" date="2020-06" db="EMBL/GenBank/DDBJ databases">
        <authorList>
            <consortium name="Plant Systems Biology data submission"/>
        </authorList>
    </citation>
    <scope>NUCLEOTIDE SEQUENCE</scope>
    <source>
        <strain evidence="1">D6</strain>
    </source>
</reference>
<dbReference type="Proteomes" id="UP001153069">
    <property type="component" value="Unassembled WGS sequence"/>
</dbReference>
<dbReference type="EMBL" id="CAICTM010000181">
    <property type="protein sequence ID" value="CAB9503999.1"/>
    <property type="molecule type" value="Genomic_DNA"/>
</dbReference>
<evidence type="ECO:0000313" key="2">
    <source>
        <dbReference type="Proteomes" id="UP001153069"/>
    </source>
</evidence>